<protein>
    <recommendedName>
        <fullName evidence="10">C2H2-type domain-containing protein</fullName>
    </recommendedName>
</protein>
<dbReference type="GO" id="GO:0000785">
    <property type="term" value="C:chromatin"/>
    <property type="evidence" value="ECO:0007669"/>
    <property type="project" value="TreeGrafter"/>
</dbReference>
<dbReference type="Proteomes" id="UP000807306">
    <property type="component" value="Unassembled WGS sequence"/>
</dbReference>
<dbReference type="GO" id="GO:0000978">
    <property type="term" value="F:RNA polymerase II cis-regulatory region sequence-specific DNA binding"/>
    <property type="evidence" value="ECO:0007669"/>
    <property type="project" value="TreeGrafter"/>
</dbReference>
<dbReference type="SMART" id="SM00355">
    <property type="entry name" value="ZnF_C2H2"/>
    <property type="match status" value="2"/>
</dbReference>
<evidence type="ECO:0000256" key="6">
    <source>
        <dbReference type="ARBA" id="ARBA00022833"/>
    </source>
</evidence>
<organism evidence="11 12">
    <name type="scientific">Crepidotus variabilis</name>
    <dbReference type="NCBI Taxonomy" id="179855"/>
    <lineage>
        <taxon>Eukaryota</taxon>
        <taxon>Fungi</taxon>
        <taxon>Dikarya</taxon>
        <taxon>Basidiomycota</taxon>
        <taxon>Agaricomycotina</taxon>
        <taxon>Agaricomycetes</taxon>
        <taxon>Agaricomycetidae</taxon>
        <taxon>Agaricales</taxon>
        <taxon>Agaricineae</taxon>
        <taxon>Crepidotaceae</taxon>
        <taxon>Crepidotus</taxon>
    </lineage>
</organism>
<feature type="compositionally biased region" description="Low complexity" evidence="9">
    <location>
        <begin position="25"/>
        <end position="59"/>
    </location>
</feature>
<feature type="region of interest" description="Disordered" evidence="9">
    <location>
        <begin position="1"/>
        <end position="63"/>
    </location>
</feature>
<dbReference type="GO" id="GO:0000122">
    <property type="term" value="P:negative regulation of transcription by RNA polymerase II"/>
    <property type="evidence" value="ECO:0007669"/>
    <property type="project" value="UniProtKB-ARBA"/>
</dbReference>
<evidence type="ECO:0000313" key="11">
    <source>
        <dbReference type="EMBL" id="KAF9529824.1"/>
    </source>
</evidence>
<dbReference type="InterPro" id="IPR036236">
    <property type="entry name" value="Znf_C2H2_sf"/>
</dbReference>
<evidence type="ECO:0000256" key="9">
    <source>
        <dbReference type="SAM" id="MobiDB-lite"/>
    </source>
</evidence>
<dbReference type="GO" id="GO:0000981">
    <property type="term" value="F:DNA-binding transcription factor activity, RNA polymerase II-specific"/>
    <property type="evidence" value="ECO:0007669"/>
    <property type="project" value="TreeGrafter"/>
</dbReference>
<dbReference type="PROSITE" id="PS50157">
    <property type="entry name" value="ZINC_FINGER_C2H2_2"/>
    <property type="match status" value="2"/>
</dbReference>
<dbReference type="AlphaFoldDB" id="A0A9P6EJJ2"/>
<gene>
    <name evidence="11" type="ORF">CPB83DRAFT_789183</name>
</gene>
<feature type="compositionally biased region" description="Polar residues" evidence="9">
    <location>
        <begin position="289"/>
        <end position="301"/>
    </location>
</feature>
<evidence type="ECO:0000313" key="12">
    <source>
        <dbReference type="Proteomes" id="UP000807306"/>
    </source>
</evidence>
<feature type="domain" description="C2H2-type" evidence="10">
    <location>
        <begin position="92"/>
        <end position="121"/>
    </location>
</feature>
<feature type="compositionally biased region" description="Polar residues" evidence="9">
    <location>
        <begin position="9"/>
        <end position="24"/>
    </location>
</feature>
<name>A0A9P6EJJ2_9AGAR</name>
<keyword evidence="3" id="KW-0479">Metal-binding</keyword>
<keyword evidence="6" id="KW-0862">Zinc</keyword>
<keyword evidence="7" id="KW-0539">Nucleus</keyword>
<feature type="region of interest" description="Disordered" evidence="9">
    <location>
        <begin position="78"/>
        <end position="98"/>
    </location>
</feature>
<keyword evidence="5 8" id="KW-0863">Zinc-finger</keyword>
<feature type="region of interest" description="Disordered" evidence="9">
    <location>
        <begin position="245"/>
        <end position="378"/>
    </location>
</feature>
<feature type="compositionally biased region" description="Pro residues" evidence="9">
    <location>
        <begin position="170"/>
        <end position="179"/>
    </location>
</feature>
<feature type="compositionally biased region" description="Low complexity" evidence="9">
    <location>
        <begin position="269"/>
        <end position="288"/>
    </location>
</feature>
<evidence type="ECO:0000256" key="1">
    <source>
        <dbReference type="ARBA" id="ARBA00004123"/>
    </source>
</evidence>
<keyword evidence="2" id="KW-0678">Repressor</keyword>
<feature type="compositionally biased region" description="Low complexity" evidence="9">
    <location>
        <begin position="139"/>
        <end position="148"/>
    </location>
</feature>
<dbReference type="GO" id="GO:0008270">
    <property type="term" value="F:zinc ion binding"/>
    <property type="evidence" value="ECO:0007669"/>
    <property type="project" value="UniProtKB-KW"/>
</dbReference>
<reference evidence="11" key="1">
    <citation type="submission" date="2020-11" db="EMBL/GenBank/DDBJ databases">
        <authorList>
            <consortium name="DOE Joint Genome Institute"/>
            <person name="Ahrendt S."/>
            <person name="Riley R."/>
            <person name="Andreopoulos W."/>
            <person name="Labutti K."/>
            <person name="Pangilinan J."/>
            <person name="Ruiz-Duenas F.J."/>
            <person name="Barrasa J.M."/>
            <person name="Sanchez-Garcia M."/>
            <person name="Camarero S."/>
            <person name="Miyauchi S."/>
            <person name="Serrano A."/>
            <person name="Linde D."/>
            <person name="Babiker R."/>
            <person name="Drula E."/>
            <person name="Ayuso-Fernandez I."/>
            <person name="Pacheco R."/>
            <person name="Padilla G."/>
            <person name="Ferreira P."/>
            <person name="Barriuso J."/>
            <person name="Kellner H."/>
            <person name="Castanera R."/>
            <person name="Alfaro M."/>
            <person name="Ramirez L."/>
            <person name="Pisabarro A.G."/>
            <person name="Kuo A."/>
            <person name="Tritt A."/>
            <person name="Lipzen A."/>
            <person name="He G."/>
            <person name="Yan M."/>
            <person name="Ng V."/>
            <person name="Cullen D."/>
            <person name="Martin F."/>
            <person name="Rosso M.-N."/>
            <person name="Henrissat B."/>
            <person name="Hibbett D."/>
            <person name="Martinez A.T."/>
            <person name="Grigoriev I.V."/>
        </authorList>
    </citation>
    <scope>NUCLEOTIDE SEQUENCE</scope>
    <source>
        <strain evidence="11">CBS 506.95</strain>
    </source>
</reference>
<feature type="compositionally biased region" description="Low complexity" evidence="9">
    <location>
        <begin position="180"/>
        <end position="191"/>
    </location>
</feature>
<evidence type="ECO:0000256" key="7">
    <source>
        <dbReference type="ARBA" id="ARBA00023242"/>
    </source>
</evidence>
<sequence length="464" mass="49607">MPRAEKSHLGSQYYHSQFSNSQYLPDSSTSSGSPPMSPASSHPGSQTPSTGPSTSTSASSKKKHVCQTCERAFTTSGHLARHSRVHTGERNHKCPFPGCETRCSRQDNLQQHYRIHLSPGSRRSSARSGNARKRGTNTSSAASASSEPPAIPPPMTPPPLEQAHIYTHHSPPPDSPPPLAQATLPATAALPIPHSRMDGNSGRLSSSSSPDTSYATPNGPMHHMGSQGVGISHSAQLNYNYRSGTTTYQEQSQPTGAGYTSYVHTTPVSNPSASGSNGANNFASYGNSHSNFSNQPHNRNSPPAPMHSRHSISHINNPHYPPSGSNAAPASPASSHSVSSHTSAPPTPTYPVTYDDGQSFHHNGNGMVADHGNQMGPQSHIVHNGYTNAVPHASRFNSPPPTLAPIQNERYIRQEEPRHAPSHNTSPYIHHPQPLSNDYSYHQTMALGHGAWKTEGMRKGATVV</sequence>
<accession>A0A9P6EJJ2</accession>
<keyword evidence="12" id="KW-1185">Reference proteome</keyword>
<comment type="subcellular location">
    <subcellularLocation>
        <location evidence="1">Nucleus</location>
    </subcellularLocation>
</comment>
<feature type="domain" description="C2H2-type" evidence="10">
    <location>
        <begin position="64"/>
        <end position="91"/>
    </location>
</feature>
<dbReference type="PANTHER" id="PTHR14003:SF19">
    <property type="entry name" value="YY2 TRANSCRIPTION FACTOR"/>
    <property type="match status" value="1"/>
</dbReference>
<dbReference type="FunFam" id="3.30.160.60:FF:001382">
    <property type="entry name" value="Transcriptional repressor"/>
    <property type="match status" value="1"/>
</dbReference>
<dbReference type="GO" id="GO:0031519">
    <property type="term" value="C:PcG protein complex"/>
    <property type="evidence" value="ECO:0007669"/>
    <property type="project" value="TreeGrafter"/>
</dbReference>
<dbReference type="OrthoDB" id="6365676at2759"/>
<dbReference type="GO" id="GO:0005667">
    <property type="term" value="C:transcription regulator complex"/>
    <property type="evidence" value="ECO:0007669"/>
    <property type="project" value="TreeGrafter"/>
</dbReference>
<dbReference type="InterPro" id="IPR013087">
    <property type="entry name" value="Znf_C2H2_type"/>
</dbReference>
<evidence type="ECO:0000259" key="10">
    <source>
        <dbReference type="PROSITE" id="PS50157"/>
    </source>
</evidence>
<evidence type="ECO:0000256" key="5">
    <source>
        <dbReference type="ARBA" id="ARBA00022771"/>
    </source>
</evidence>
<feature type="region of interest" description="Disordered" evidence="9">
    <location>
        <begin position="113"/>
        <end position="229"/>
    </location>
</feature>
<dbReference type="Gene3D" id="3.30.160.60">
    <property type="entry name" value="Classic Zinc Finger"/>
    <property type="match status" value="2"/>
</dbReference>
<comment type="caution">
    <text evidence="11">The sequence shown here is derived from an EMBL/GenBank/DDBJ whole genome shotgun (WGS) entry which is preliminary data.</text>
</comment>
<evidence type="ECO:0000256" key="4">
    <source>
        <dbReference type="ARBA" id="ARBA00022737"/>
    </source>
</evidence>
<evidence type="ECO:0000256" key="2">
    <source>
        <dbReference type="ARBA" id="ARBA00022491"/>
    </source>
</evidence>
<dbReference type="SUPFAM" id="SSF57667">
    <property type="entry name" value="beta-beta-alpha zinc fingers"/>
    <property type="match status" value="1"/>
</dbReference>
<feature type="compositionally biased region" description="Polar residues" evidence="9">
    <location>
        <begin position="245"/>
        <end position="255"/>
    </location>
</feature>
<dbReference type="EMBL" id="MU157843">
    <property type="protein sequence ID" value="KAF9529824.1"/>
    <property type="molecule type" value="Genomic_DNA"/>
</dbReference>
<evidence type="ECO:0000256" key="3">
    <source>
        <dbReference type="ARBA" id="ARBA00022723"/>
    </source>
</evidence>
<proteinExistence type="predicted"/>
<dbReference type="PROSITE" id="PS00028">
    <property type="entry name" value="ZINC_FINGER_C2H2_1"/>
    <property type="match status" value="2"/>
</dbReference>
<evidence type="ECO:0000256" key="8">
    <source>
        <dbReference type="PROSITE-ProRule" id="PRU00042"/>
    </source>
</evidence>
<feature type="compositionally biased region" description="Low complexity" evidence="9">
    <location>
        <begin position="322"/>
        <end position="344"/>
    </location>
</feature>
<keyword evidence="4" id="KW-0677">Repeat</keyword>
<feature type="compositionally biased region" description="Low complexity" evidence="9">
    <location>
        <begin position="118"/>
        <end position="129"/>
    </location>
</feature>
<dbReference type="PANTHER" id="PTHR14003">
    <property type="entry name" value="TRANSCRIPTIONAL REPRESSOR PROTEIN YY"/>
    <property type="match status" value="1"/>
</dbReference>
<dbReference type="GO" id="GO:0060258">
    <property type="term" value="P:negative regulation of filamentous growth"/>
    <property type="evidence" value="ECO:0007669"/>
    <property type="project" value="UniProtKB-ARBA"/>
</dbReference>
<feature type="compositionally biased region" description="Pro residues" evidence="9">
    <location>
        <begin position="149"/>
        <end position="160"/>
    </location>
</feature>